<comment type="caution">
    <text evidence="2">The sequence shown here is derived from an EMBL/GenBank/DDBJ whole genome shotgun (WGS) entry which is preliminary data.</text>
</comment>
<gene>
    <name evidence="2" type="ORF">F4553_002193</name>
</gene>
<dbReference type="EMBL" id="JACHMN010000002">
    <property type="protein sequence ID" value="MBB5868814.1"/>
    <property type="molecule type" value="Genomic_DNA"/>
</dbReference>
<organism evidence="2 3">
    <name type="scientific">Allocatelliglobosispora scoriae</name>
    <dbReference type="NCBI Taxonomy" id="643052"/>
    <lineage>
        <taxon>Bacteria</taxon>
        <taxon>Bacillati</taxon>
        <taxon>Actinomycetota</taxon>
        <taxon>Actinomycetes</taxon>
        <taxon>Micromonosporales</taxon>
        <taxon>Micromonosporaceae</taxon>
        <taxon>Allocatelliglobosispora</taxon>
    </lineage>
</organism>
<evidence type="ECO:0000313" key="2">
    <source>
        <dbReference type="EMBL" id="MBB5868814.1"/>
    </source>
</evidence>
<evidence type="ECO:0000256" key="1">
    <source>
        <dbReference type="SAM" id="MobiDB-lite"/>
    </source>
</evidence>
<feature type="region of interest" description="Disordered" evidence="1">
    <location>
        <begin position="1"/>
        <end position="50"/>
    </location>
</feature>
<accession>A0A841BKK8</accession>
<evidence type="ECO:0000313" key="3">
    <source>
        <dbReference type="Proteomes" id="UP000587527"/>
    </source>
</evidence>
<sequence length="50" mass="5131">MSKGSQGRLGAGDVAALDPEQPEIGIERLAVPGPQQRGVDQRPGGVQLPP</sequence>
<name>A0A841BKK8_9ACTN</name>
<proteinExistence type="predicted"/>
<dbReference type="AlphaFoldDB" id="A0A841BKK8"/>
<reference evidence="2 3" key="1">
    <citation type="submission" date="2020-08" db="EMBL/GenBank/DDBJ databases">
        <title>Sequencing the genomes of 1000 actinobacteria strains.</title>
        <authorList>
            <person name="Klenk H.-P."/>
        </authorList>
    </citation>
    <scope>NUCLEOTIDE SEQUENCE [LARGE SCALE GENOMIC DNA]</scope>
    <source>
        <strain evidence="2 3">DSM 45362</strain>
    </source>
</reference>
<protein>
    <submittedName>
        <fullName evidence="2">Uncharacterized protein</fullName>
    </submittedName>
</protein>
<keyword evidence="3" id="KW-1185">Reference proteome</keyword>
<dbReference type="Proteomes" id="UP000587527">
    <property type="component" value="Unassembled WGS sequence"/>
</dbReference>